<evidence type="ECO:0000313" key="1">
    <source>
        <dbReference type="EMBL" id="OJJ42151.1"/>
    </source>
</evidence>
<organism evidence="1 2">
    <name type="scientific">Penicilliopsis zonata CBS 506.65</name>
    <dbReference type="NCBI Taxonomy" id="1073090"/>
    <lineage>
        <taxon>Eukaryota</taxon>
        <taxon>Fungi</taxon>
        <taxon>Dikarya</taxon>
        <taxon>Ascomycota</taxon>
        <taxon>Pezizomycotina</taxon>
        <taxon>Eurotiomycetes</taxon>
        <taxon>Eurotiomycetidae</taxon>
        <taxon>Eurotiales</taxon>
        <taxon>Aspergillaceae</taxon>
        <taxon>Penicilliopsis</taxon>
    </lineage>
</organism>
<reference evidence="2" key="1">
    <citation type="journal article" date="2017" name="Genome Biol.">
        <title>Comparative genomics reveals high biological diversity and specific adaptations in the industrially and medically important fungal genus Aspergillus.</title>
        <authorList>
            <person name="de Vries R.P."/>
            <person name="Riley R."/>
            <person name="Wiebenga A."/>
            <person name="Aguilar-Osorio G."/>
            <person name="Amillis S."/>
            <person name="Uchima C.A."/>
            <person name="Anderluh G."/>
            <person name="Asadollahi M."/>
            <person name="Askin M."/>
            <person name="Barry K."/>
            <person name="Battaglia E."/>
            <person name="Bayram O."/>
            <person name="Benocci T."/>
            <person name="Braus-Stromeyer S.A."/>
            <person name="Caldana C."/>
            <person name="Canovas D."/>
            <person name="Cerqueira G.C."/>
            <person name="Chen F."/>
            <person name="Chen W."/>
            <person name="Choi C."/>
            <person name="Clum A."/>
            <person name="Dos Santos R.A."/>
            <person name="Damasio A.R."/>
            <person name="Diallinas G."/>
            <person name="Emri T."/>
            <person name="Fekete E."/>
            <person name="Flipphi M."/>
            <person name="Freyberg S."/>
            <person name="Gallo A."/>
            <person name="Gournas C."/>
            <person name="Habgood R."/>
            <person name="Hainaut M."/>
            <person name="Harispe M.L."/>
            <person name="Henrissat B."/>
            <person name="Hilden K.S."/>
            <person name="Hope R."/>
            <person name="Hossain A."/>
            <person name="Karabika E."/>
            <person name="Karaffa L."/>
            <person name="Karanyi Z."/>
            <person name="Krasevec N."/>
            <person name="Kuo A."/>
            <person name="Kusch H."/>
            <person name="LaButti K."/>
            <person name="Lagendijk E.L."/>
            <person name="Lapidus A."/>
            <person name="Levasseur A."/>
            <person name="Lindquist E."/>
            <person name="Lipzen A."/>
            <person name="Logrieco A.F."/>
            <person name="MacCabe A."/>
            <person name="Maekelae M.R."/>
            <person name="Malavazi I."/>
            <person name="Melin P."/>
            <person name="Meyer V."/>
            <person name="Mielnichuk N."/>
            <person name="Miskei M."/>
            <person name="Molnar A.P."/>
            <person name="Mule G."/>
            <person name="Ngan C.Y."/>
            <person name="Orejas M."/>
            <person name="Orosz E."/>
            <person name="Ouedraogo J.P."/>
            <person name="Overkamp K.M."/>
            <person name="Park H.-S."/>
            <person name="Perrone G."/>
            <person name="Piumi F."/>
            <person name="Punt P.J."/>
            <person name="Ram A.F."/>
            <person name="Ramon A."/>
            <person name="Rauscher S."/>
            <person name="Record E."/>
            <person name="Riano-Pachon D.M."/>
            <person name="Robert V."/>
            <person name="Roehrig J."/>
            <person name="Ruller R."/>
            <person name="Salamov A."/>
            <person name="Salih N.S."/>
            <person name="Samson R.A."/>
            <person name="Sandor E."/>
            <person name="Sanguinetti M."/>
            <person name="Schuetze T."/>
            <person name="Sepcic K."/>
            <person name="Shelest E."/>
            <person name="Sherlock G."/>
            <person name="Sophianopoulou V."/>
            <person name="Squina F.M."/>
            <person name="Sun H."/>
            <person name="Susca A."/>
            <person name="Todd R.B."/>
            <person name="Tsang A."/>
            <person name="Unkles S.E."/>
            <person name="van de Wiele N."/>
            <person name="van Rossen-Uffink D."/>
            <person name="Oliveira J.V."/>
            <person name="Vesth T.C."/>
            <person name="Visser J."/>
            <person name="Yu J.-H."/>
            <person name="Zhou M."/>
            <person name="Andersen M.R."/>
            <person name="Archer D.B."/>
            <person name="Baker S.E."/>
            <person name="Benoit I."/>
            <person name="Brakhage A.A."/>
            <person name="Braus G.H."/>
            <person name="Fischer R."/>
            <person name="Frisvad J.C."/>
            <person name="Goldman G.H."/>
            <person name="Houbraken J."/>
            <person name="Oakley B."/>
            <person name="Pocsi I."/>
            <person name="Scazzocchio C."/>
            <person name="Seiboth B."/>
            <person name="vanKuyk P.A."/>
            <person name="Wortman J."/>
            <person name="Dyer P.S."/>
            <person name="Grigoriev I.V."/>
        </authorList>
    </citation>
    <scope>NUCLEOTIDE SEQUENCE [LARGE SCALE GENOMIC DNA]</scope>
    <source>
        <strain evidence="2">CBS 506.65</strain>
    </source>
</reference>
<name>A0A1L9S4S9_9EURO</name>
<feature type="non-terminal residue" evidence="1">
    <location>
        <position position="77"/>
    </location>
</feature>
<dbReference type="Proteomes" id="UP000184188">
    <property type="component" value="Unassembled WGS sequence"/>
</dbReference>
<accession>A0A1L9S4S9</accession>
<dbReference type="VEuPathDB" id="FungiDB:ASPZODRAFT_137462"/>
<dbReference type="GeneID" id="34610796"/>
<gene>
    <name evidence="1" type="ORF">ASPZODRAFT_137462</name>
</gene>
<dbReference type="RefSeq" id="XP_022576661.1">
    <property type="nucleotide sequence ID" value="XM_022724331.1"/>
</dbReference>
<dbReference type="AlphaFoldDB" id="A0A1L9S4S9"/>
<evidence type="ECO:0000313" key="2">
    <source>
        <dbReference type="Proteomes" id="UP000184188"/>
    </source>
</evidence>
<keyword evidence="2" id="KW-1185">Reference proteome</keyword>
<dbReference type="EMBL" id="KV878367">
    <property type="protein sequence ID" value="OJJ42151.1"/>
    <property type="molecule type" value="Genomic_DNA"/>
</dbReference>
<protein>
    <submittedName>
        <fullName evidence="1">Uncharacterized protein</fullName>
    </submittedName>
</protein>
<proteinExistence type="predicted"/>
<sequence>MPPKRYDELVCCYISTINYSFNESNLLRLKRKRSNSDRLIWRLKYSIGFDMLADRGMLKFKVLGPENKEIRETSINY</sequence>